<evidence type="ECO:0000313" key="1">
    <source>
        <dbReference type="EMBL" id="CKA81395.1"/>
    </source>
</evidence>
<dbReference type="OrthoDB" id="2227032at2"/>
<proteinExistence type="predicted"/>
<reference evidence="2" key="1">
    <citation type="submission" date="2015-03" db="EMBL/GenBank/DDBJ databases">
        <authorList>
            <consortium name="Pathogen Informatics"/>
        </authorList>
    </citation>
    <scope>NUCLEOTIDE SEQUENCE [LARGE SCALE GENOMIC DNA]</scope>
    <source>
        <strain evidence="2">SMRU2248</strain>
    </source>
</reference>
<evidence type="ECO:0000313" key="2">
    <source>
        <dbReference type="Proteomes" id="UP000041827"/>
    </source>
</evidence>
<protein>
    <recommendedName>
        <fullName evidence="3">Bacteriocin</fullName>
    </recommendedName>
</protein>
<accession>A0A0T8U4T3</accession>
<sequence length="66" mass="7476">MNMIKIEEKFTSLTEKDLATVEGGRVSWRGNINIDVHKVIDSTGRFFGGIYNAGRAFGRNVYNAFY</sequence>
<organism evidence="1 2">
    <name type="scientific">Streptococcus pseudopneumoniae</name>
    <dbReference type="NCBI Taxonomy" id="257758"/>
    <lineage>
        <taxon>Bacteria</taxon>
        <taxon>Bacillati</taxon>
        <taxon>Bacillota</taxon>
        <taxon>Bacilli</taxon>
        <taxon>Lactobacillales</taxon>
        <taxon>Streptococcaceae</taxon>
        <taxon>Streptococcus</taxon>
    </lineage>
</organism>
<dbReference type="AlphaFoldDB" id="A0A0T8U4T3"/>
<dbReference type="InterPro" id="IPR010133">
    <property type="entry name" value="Bacteriocin_signal_seq"/>
</dbReference>
<dbReference type="EMBL" id="CMJT01000004">
    <property type="protein sequence ID" value="CKA81395.1"/>
    <property type="molecule type" value="Genomic_DNA"/>
</dbReference>
<evidence type="ECO:0008006" key="3">
    <source>
        <dbReference type="Google" id="ProtNLM"/>
    </source>
</evidence>
<dbReference type="Proteomes" id="UP000041827">
    <property type="component" value="Unassembled WGS sequence"/>
</dbReference>
<gene>
    <name evidence="1" type="ORF">ERS021757_00620</name>
</gene>
<dbReference type="RefSeq" id="WP_049512841.1">
    <property type="nucleotide sequence ID" value="NZ_CMJT01000004.1"/>
</dbReference>
<name>A0A0T8U4T3_9STRE</name>
<dbReference type="NCBIfam" id="TIGR01847">
    <property type="entry name" value="bacteriocin_sig"/>
    <property type="match status" value="1"/>
</dbReference>